<evidence type="ECO:0000313" key="2">
    <source>
        <dbReference type="Proteomes" id="UP000814033"/>
    </source>
</evidence>
<reference evidence="1" key="2">
    <citation type="journal article" date="2022" name="New Phytol.">
        <title>Evolutionary transition to the ectomycorrhizal habit in the genomes of a hyperdiverse lineage of mushroom-forming fungi.</title>
        <authorList>
            <person name="Looney B."/>
            <person name="Miyauchi S."/>
            <person name="Morin E."/>
            <person name="Drula E."/>
            <person name="Courty P.E."/>
            <person name="Kohler A."/>
            <person name="Kuo A."/>
            <person name="LaButti K."/>
            <person name="Pangilinan J."/>
            <person name="Lipzen A."/>
            <person name="Riley R."/>
            <person name="Andreopoulos W."/>
            <person name="He G."/>
            <person name="Johnson J."/>
            <person name="Nolan M."/>
            <person name="Tritt A."/>
            <person name="Barry K.W."/>
            <person name="Grigoriev I.V."/>
            <person name="Nagy L.G."/>
            <person name="Hibbett D."/>
            <person name="Henrissat B."/>
            <person name="Matheny P.B."/>
            <person name="Labbe J."/>
            <person name="Martin F.M."/>
        </authorList>
    </citation>
    <scope>NUCLEOTIDE SEQUENCE</scope>
    <source>
        <strain evidence="1">FP105234-sp</strain>
    </source>
</reference>
<dbReference type="EMBL" id="MU276512">
    <property type="protein sequence ID" value="KAI0038395.1"/>
    <property type="molecule type" value="Genomic_DNA"/>
</dbReference>
<accession>A0ACB8R2U1</accession>
<name>A0ACB8R2U1_9AGAM</name>
<keyword evidence="2" id="KW-1185">Reference proteome</keyword>
<evidence type="ECO:0000313" key="1">
    <source>
        <dbReference type="EMBL" id="KAI0038395.1"/>
    </source>
</evidence>
<reference evidence="1" key="1">
    <citation type="submission" date="2021-02" db="EMBL/GenBank/DDBJ databases">
        <authorList>
            <consortium name="DOE Joint Genome Institute"/>
            <person name="Ahrendt S."/>
            <person name="Looney B.P."/>
            <person name="Miyauchi S."/>
            <person name="Morin E."/>
            <person name="Drula E."/>
            <person name="Courty P.E."/>
            <person name="Chicoki N."/>
            <person name="Fauchery L."/>
            <person name="Kohler A."/>
            <person name="Kuo A."/>
            <person name="Labutti K."/>
            <person name="Pangilinan J."/>
            <person name="Lipzen A."/>
            <person name="Riley R."/>
            <person name="Andreopoulos W."/>
            <person name="He G."/>
            <person name="Johnson J."/>
            <person name="Barry K.W."/>
            <person name="Grigoriev I.V."/>
            <person name="Nagy L."/>
            <person name="Hibbett D."/>
            <person name="Henrissat B."/>
            <person name="Matheny P.B."/>
            <person name="Labbe J."/>
            <person name="Martin F."/>
        </authorList>
    </citation>
    <scope>NUCLEOTIDE SEQUENCE</scope>
    <source>
        <strain evidence="1">FP105234-sp</strain>
    </source>
</reference>
<organism evidence="1 2">
    <name type="scientific">Auriscalpium vulgare</name>
    <dbReference type="NCBI Taxonomy" id="40419"/>
    <lineage>
        <taxon>Eukaryota</taxon>
        <taxon>Fungi</taxon>
        <taxon>Dikarya</taxon>
        <taxon>Basidiomycota</taxon>
        <taxon>Agaricomycotina</taxon>
        <taxon>Agaricomycetes</taxon>
        <taxon>Russulales</taxon>
        <taxon>Auriscalpiaceae</taxon>
        <taxon>Auriscalpium</taxon>
    </lineage>
</organism>
<gene>
    <name evidence="1" type="ORF">FA95DRAFT_1613422</name>
</gene>
<sequence length="553" mass="60017">MARTGVNTRRTSSQLQTAPLQGEQQQAPPPPIVERDAPSPAEPEQEEAQEQSLLGKRPHSPEVQQHHRPPPASAMDTDDDPEPVTPTQPSFTSAFATPNPFDAINPDATTPSAHSTAQAAPSIETLREQLSGTDATPGDQPAEGLAASMHAPPAQRNTAQPISHTLAEEDSPPDPFPALTPPFRIPQPTPPRANVPIVTQAQQERNARIRARIAASVSYVSTSNLPELAATDPLALTSPPFPPIHHLYPAQAWEGVLHSQVEAWLASTEGQALLLRTFATSAHMPNNQQPTVSNIGRVLTAYIGLTDPQIFPPIPSESARTANRLPKVFLIRGLSAEEASAILSGNVYSTPLVTFQALPLDPEIPSLILSLAGFLATATEADVLATVIETWNKPATLAFFDELMESTMTTEKPLTATQLHTYLSSIEAVLVPVKATDSHPTHRFSIVAKRVTLVDDDHWFQLVEHFKSLKYPSNFHGTGIAARPMFCPLCNGCDHPRGLCRFPSLTGWNGEGNDTPRPPQRPANSTDQVDDQQHDRRKRNRNPYNGAQRGQRA</sequence>
<protein>
    <submittedName>
        <fullName evidence="1">Uncharacterized protein</fullName>
    </submittedName>
</protein>
<comment type="caution">
    <text evidence="1">The sequence shown here is derived from an EMBL/GenBank/DDBJ whole genome shotgun (WGS) entry which is preliminary data.</text>
</comment>
<proteinExistence type="predicted"/>
<dbReference type="Proteomes" id="UP000814033">
    <property type="component" value="Unassembled WGS sequence"/>
</dbReference>